<reference evidence="1" key="1">
    <citation type="submission" date="2015-01" db="EMBL/GenBank/DDBJ databases">
        <title>Comparative genome analysis of Bacillus coagulans HM-08, Clostridium butyricum HM-68, Bacillus subtilis HM-66 and Bacillus licheniformis BL-09.</title>
        <authorList>
            <person name="Zhang H."/>
        </authorList>
    </citation>
    <scope>NUCLEOTIDE SEQUENCE [LARGE SCALE GENOMIC DNA]</scope>
    <source>
        <strain evidence="1">HM-08</strain>
    </source>
</reference>
<reference evidence="2" key="4">
    <citation type="submission" date="2016-01" db="EMBL/GenBank/DDBJ databases">
        <authorList>
            <person name="Oliw E.H."/>
        </authorList>
    </citation>
    <scope>NUCLEOTIDE SEQUENCE [LARGE SCALE GENOMIC DNA]</scope>
    <source>
        <strain evidence="2">GED7749B</strain>
    </source>
</reference>
<accession>A0A0C5CK91</accession>
<protein>
    <submittedName>
        <fullName evidence="2">Uncharacterized protein</fullName>
    </submittedName>
</protein>
<reference evidence="4" key="3">
    <citation type="submission" date="2016-01" db="EMBL/GenBank/DDBJ databases">
        <authorList>
            <person name="Mitreva M."/>
            <person name="Pepin K.H."/>
            <person name="Mihindukulasuriya K.A."/>
            <person name="Fulton R."/>
            <person name="Fronick C."/>
            <person name="O'Laughlin M."/>
            <person name="Miner T."/>
            <person name="Herter B."/>
            <person name="Rosa B.A."/>
            <person name="Cordes M."/>
            <person name="Tomlinson C."/>
            <person name="Wollam A."/>
            <person name="Palsikar V.B."/>
            <person name="Mardis E.R."/>
            <person name="Wilson R.K."/>
        </authorList>
    </citation>
    <scope>NUCLEOTIDE SEQUENCE [LARGE SCALE GENOMIC DNA]</scope>
    <source>
        <strain evidence="4">GED7749B</strain>
    </source>
</reference>
<evidence type="ECO:0000313" key="3">
    <source>
        <dbReference type="Proteomes" id="UP000032024"/>
    </source>
</evidence>
<proteinExistence type="predicted"/>
<sequence>MKHSISPFAYHTKFVLPRKKSCFIIVLMQRKNFTGNWRNSVFLNKHPVL</sequence>
<keyword evidence="3" id="KW-1185">Reference proteome</keyword>
<dbReference type="Proteomes" id="UP000032024">
    <property type="component" value="Chromosome"/>
</dbReference>
<gene>
    <name evidence="2" type="ORF">HMPREF3213_01978</name>
    <name evidence="1" type="ORF">SB48_HM08orf01594</name>
</gene>
<name>A0A0C5CK91_HEYCO</name>
<dbReference type="Proteomes" id="UP000070376">
    <property type="component" value="Unassembled WGS sequence"/>
</dbReference>
<organism evidence="2 4">
    <name type="scientific">Heyndrickxia coagulans</name>
    <name type="common">Weizmannia coagulans</name>
    <dbReference type="NCBI Taxonomy" id="1398"/>
    <lineage>
        <taxon>Bacteria</taxon>
        <taxon>Bacillati</taxon>
        <taxon>Bacillota</taxon>
        <taxon>Bacilli</taxon>
        <taxon>Bacillales</taxon>
        <taxon>Bacillaceae</taxon>
        <taxon>Heyndrickxia</taxon>
    </lineage>
</organism>
<evidence type="ECO:0000313" key="2">
    <source>
        <dbReference type="EMBL" id="KWZ81563.1"/>
    </source>
</evidence>
<dbReference type="EMBL" id="CP010525">
    <property type="protein sequence ID" value="AJO21837.1"/>
    <property type="molecule type" value="Genomic_DNA"/>
</dbReference>
<dbReference type="AlphaFoldDB" id="A0A0C5CK91"/>
<evidence type="ECO:0000313" key="4">
    <source>
        <dbReference type="Proteomes" id="UP000070376"/>
    </source>
</evidence>
<reference evidence="3" key="2">
    <citation type="submission" date="2015-01" db="EMBL/GenBank/DDBJ databases">
        <title>Comparative genome analysis of Bacillus coagulans HM-08, Clostridium butyricum HM-68, Bacillus subtilis HM-66 and Bacillus paralicheniformis BL-09.</title>
        <authorList>
            <person name="Zhang H."/>
        </authorList>
    </citation>
    <scope>NUCLEOTIDE SEQUENCE [LARGE SCALE GENOMIC DNA]</scope>
    <source>
        <strain evidence="3">HM-08</strain>
    </source>
</reference>
<evidence type="ECO:0000313" key="1">
    <source>
        <dbReference type="EMBL" id="AJO21837.1"/>
    </source>
</evidence>
<dbReference type="EMBL" id="LRPN01000072">
    <property type="protein sequence ID" value="KWZ81563.1"/>
    <property type="molecule type" value="Genomic_DNA"/>
</dbReference>